<evidence type="ECO:0000256" key="1">
    <source>
        <dbReference type="ARBA" id="ARBA00005113"/>
    </source>
</evidence>
<dbReference type="GO" id="GO:0004397">
    <property type="term" value="F:histidine ammonia-lyase activity"/>
    <property type="evidence" value="ECO:0007669"/>
    <property type="project" value="UniProtKB-UniRule"/>
</dbReference>
<dbReference type="EMBL" id="CP025491">
    <property type="protein sequence ID" value="AUH73186.1"/>
    <property type="molecule type" value="Genomic_DNA"/>
</dbReference>
<dbReference type="UniPathway" id="UPA00379">
    <property type="reaction ID" value="UER00549"/>
</dbReference>
<feature type="cross-link" description="5-imidazolinone (Ala-Gly)" evidence="6">
    <location>
        <begin position="144"/>
        <end position="146"/>
    </location>
</feature>
<evidence type="ECO:0000313" key="11">
    <source>
        <dbReference type="Proteomes" id="UP000234343"/>
    </source>
</evidence>
<evidence type="ECO:0000256" key="9">
    <source>
        <dbReference type="RuleBase" id="RU004480"/>
    </source>
</evidence>
<evidence type="ECO:0000256" key="3">
    <source>
        <dbReference type="ARBA" id="ARBA00022808"/>
    </source>
</evidence>
<dbReference type="AlphaFoldDB" id="A0A2H5FNT9"/>
<dbReference type="InterPro" id="IPR024083">
    <property type="entry name" value="Fumarase/histidase_N"/>
</dbReference>
<dbReference type="Gene3D" id="1.10.275.10">
    <property type="entry name" value="Fumarase/aspartase (N-terminal domain)"/>
    <property type="match status" value="1"/>
</dbReference>
<protein>
    <recommendedName>
        <fullName evidence="2 6">Histidine ammonia-lyase</fullName>
        <shortName evidence="6">Histidase</shortName>
        <ecNumber evidence="2 6">4.3.1.3</ecNumber>
    </recommendedName>
</protein>
<dbReference type="CDD" id="cd00332">
    <property type="entry name" value="PAL-HAL"/>
    <property type="match status" value="1"/>
</dbReference>
<comment type="pathway">
    <text evidence="1 6 8">Amino-acid degradation; L-histidine degradation into L-glutamate; N-formimidoyl-L-glutamate from L-histidine: step 1/3.</text>
</comment>
<comment type="similarity">
    <text evidence="6 7">Belongs to the PAL/histidase family.</text>
</comment>
<evidence type="ECO:0000256" key="7">
    <source>
        <dbReference type="RuleBase" id="RU003954"/>
    </source>
</evidence>
<dbReference type="EC" id="4.3.1.3" evidence="2 6"/>
<dbReference type="InterPro" id="IPR001106">
    <property type="entry name" value="Aromatic_Lyase"/>
</dbReference>
<dbReference type="InterPro" id="IPR022313">
    <property type="entry name" value="Phe/His_NH3-lyase_AS"/>
</dbReference>
<dbReference type="Pfam" id="PF00221">
    <property type="entry name" value="Lyase_aromatic"/>
    <property type="match status" value="1"/>
</dbReference>
<gene>
    <name evidence="6 10" type="primary">hutH</name>
    <name evidence="10" type="ORF">CAB17_14830</name>
</gene>
<dbReference type="GO" id="GO:0005737">
    <property type="term" value="C:cytoplasm"/>
    <property type="evidence" value="ECO:0007669"/>
    <property type="project" value="UniProtKB-SubCell"/>
</dbReference>
<dbReference type="RefSeq" id="WP_101900726.1">
    <property type="nucleotide sequence ID" value="NZ_CP025491.2"/>
</dbReference>
<evidence type="ECO:0000256" key="8">
    <source>
        <dbReference type="RuleBase" id="RU004479"/>
    </source>
</evidence>
<dbReference type="InterPro" id="IPR008948">
    <property type="entry name" value="L-Aspartase-like"/>
</dbReference>
<dbReference type="Proteomes" id="UP000234343">
    <property type="component" value="Chromosome"/>
</dbReference>
<reference evidence="10 11" key="1">
    <citation type="submission" date="2017-12" db="EMBL/GenBank/DDBJ databases">
        <title>Legionella sainthelensi LA01-117, whole genome sequence of a clinical isolate from New Zealand.</title>
        <authorList>
            <person name="Cree S.L."/>
            <person name="Slow S."/>
            <person name="Kennedy M.A."/>
            <person name="Murdoch D.R."/>
            <person name="Biggs P.J."/>
            <person name="Anderson T."/>
        </authorList>
    </citation>
    <scope>NUCLEOTIDE SEQUENCE [LARGE SCALE GENOMIC DNA]</scope>
    <source>
        <strain evidence="10 11">LA01-117</strain>
    </source>
</reference>
<evidence type="ECO:0000313" key="10">
    <source>
        <dbReference type="EMBL" id="AUH73186.1"/>
    </source>
</evidence>
<evidence type="ECO:0000256" key="6">
    <source>
        <dbReference type="HAMAP-Rule" id="MF_00229"/>
    </source>
</evidence>
<dbReference type="FunFam" id="1.10.275.10:FF:000005">
    <property type="entry name" value="Histidine ammonia-lyase"/>
    <property type="match status" value="1"/>
</dbReference>
<dbReference type="GO" id="GO:0019557">
    <property type="term" value="P:L-histidine catabolic process to glutamate and formate"/>
    <property type="evidence" value="ECO:0007669"/>
    <property type="project" value="UniProtKB-UniPathway"/>
</dbReference>
<keyword evidence="11" id="KW-1185">Reference proteome</keyword>
<accession>A0A2H5FNT9</accession>
<dbReference type="NCBIfam" id="TIGR01225">
    <property type="entry name" value="hutH"/>
    <property type="match status" value="1"/>
</dbReference>
<dbReference type="PANTHER" id="PTHR10362">
    <property type="entry name" value="HISTIDINE AMMONIA-LYASE"/>
    <property type="match status" value="1"/>
</dbReference>
<comment type="catalytic activity">
    <reaction evidence="5 6 8">
        <text>L-histidine = trans-urocanate + NH4(+)</text>
        <dbReference type="Rhea" id="RHEA:21232"/>
        <dbReference type="ChEBI" id="CHEBI:17771"/>
        <dbReference type="ChEBI" id="CHEBI:28938"/>
        <dbReference type="ChEBI" id="CHEBI:57595"/>
        <dbReference type="EC" id="4.3.1.3"/>
    </reaction>
</comment>
<keyword evidence="3 6" id="KW-0369">Histidine metabolism</keyword>
<keyword evidence="4 6" id="KW-0456">Lyase</keyword>
<dbReference type="HAMAP" id="MF_00229">
    <property type="entry name" value="His_ammonia_lyase"/>
    <property type="match status" value="1"/>
</dbReference>
<proteinExistence type="inferred from homology"/>
<dbReference type="NCBIfam" id="NF006871">
    <property type="entry name" value="PRK09367.1"/>
    <property type="match status" value="1"/>
</dbReference>
<evidence type="ECO:0000256" key="4">
    <source>
        <dbReference type="ARBA" id="ARBA00023239"/>
    </source>
</evidence>
<keyword evidence="6" id="KW-0963">Cytoplasm</keyword>
<dbReference type="GO" id="GO:0019556">
    <property type="term" value="P:L-histidine catabolic process to glutamate and formamide"/>
    <property type="evidence" value="ECO:0007669"/>
    <property type="project" value="UniProtKB-UniPathway"/>
</dbReference>
<dbReference type="Gene3D" id="1.20.200.10">
    <property type="entry name" value="Fumarase/aspartase (Central domain)"/>
    <property type="match status" value="1"/>
</dbReference>
<dbReference type="InterPro" id="IPR005921">
    <property type="entry name" value="HutH"/>
</dbReference>
<evidence type="ECO:0000256" key="2">
    <source>
        <dbReference type="ARBA" id="ARBA00012994"/>
    </source>
</evidence>
<sequence length="509" mass="55081">MAEHFILQPGALTLQSIKHILNQQLKCSLAEDALAKIDASRQTVKKVILDKKTVYGINTGFGSLANQTISSENLKQLQRNIVLSHACGTGELLSDEIVALILLLKINNLAQGYSGVRLELIETLISLYNHKIYPCIPSKGSVGASGDLAPLAHMSLPLLGVGEVRYQGKKISAVEGLKIAGLKPIELEAKEGLALLNGLQVSTAIALIALFATENLFETALIAGALSVDAANGSDVPFDDRIQKVRGHEAQRSVAACYRELLAGSQIRESHLDCARVQDPYSLRCQPQIMGAVLHQIQFVKETLQVEVNAISDNPLVFSEQEQIISGGNFHGEIVAMAADNLALAIAEIGSNAERRIALLIDKNFSNLPAFLIKESGLNSGFMIAHVTAAACASENKALAHPHSVDSLPTSANQEDHVSMATSAARRLHAMNDNTATILAIELLAASQGVEFYKPLKSSQLLEEVHQRLRSYVAPYDSDRFFAPDIDLVKEKISAGEFTTPFFHLWDIE</sequence>
<dbReference type="KEGG" id="lsh:CAB17_14830"/>
<dbReference type="FunFam" id="1.20.200.10:FF:000003">
    <property type="entry name" value="Histidine ammonia-lyase"/>
    <property type="match status" value="1"/>
</dbReference>
<dbReference type="SUPFAM" id="SSF48557">
    <property type="entry name" value="L-aspartase-like"/>
    <property type="match status" value="1"/>
</dbReference>
<organism evidence="10 11">
    <name type="scientific">Legionella sainthelensi</name>
    <dbReference type="NCBI Taxonomy" id="28087"/>
    <lineage>
        <taxon>Bacteria</taxon>
        <taxon>Pseudomonadati</taxon>
        <taxon>Pseudomonadota</taxon>
        <taxon>Gammaproteobacteria</taxon>
        <taxon>Legionellales</taxon>
        <taxon>Legionellaceae</taxon>
        <taxon>Legionella</taxon>
    </lineage>
</organism>
<feature type="modified residue" description="2,3-didehydroalanine (Ser)" evidence="6">
    <location>
        <position position="145"/>
    </location>
</feature>
<comment type="subcellular location">
    <subcellularLocation>
        <location evidence="6 9">Cytoplasm</location>
    </subcellularLocation>
</comment>
<dbReference type="PROSITE" id="PS00488">
    <property type="entry name" value="PAL_HISTIDASE"/>
    <property type="match status" value="1"/>
</dbReference>
<name>A0A2H5FNT9_9GAMM</name>
<evidence type="ECO:0000256" key="5">
    <source>
        <dbReference type="ARBA" id="ARBA00049269"/>
    </source>
</evidence>
<comment type="PTM">
    <text evidence="6">Contains an active site 4-methylidene-imidazol-5-one (MIO), which is formed autocatalytically by cyclization and dehydration of residues Ala-Ser-Gly.</text>
</comment>